<evidence type="ECO:0000313" key="1">
    <source>
        <dbReference type="EMBL" id="TNN88137.1"/>
    </source>
</evidence>
<dbReference type="AlphaFoldDB" id="A0A4Z2JDT5"/>
<reference evidence="1 2" key="1">
    <citation type="submission" date="2019-03" db="EMBL/GenBank/DDBJ databases">
        <title>First draft genome of Liparis tanakae, snailfish: a comprehensive survey of snailfish specific genes.</title>
        <authorList>
            <person name="Kim W."/>
            <person name="Song I."/>
            <person name="Jeong J.-H."/>
            <person name="Kim D."/>
            <person name="Kim S."/>
            <person name="Ryu S."/>
            <person name="Song J.Y."/>
            <person name="Lee S.K."/>
        </authorList>
    </citation>
    <scope>NUCLEOTIDE SEQUENCE [LARGE SCALE GENOMIC DNA]</scope>
    <source>
        <tissue evidence="1">Muscle</tissue>
    </source>
</reference>
<proteinExistence type="predicted"/>
<sequence length="81" mass="9033">MGQTFMFADPDCFDRQKERKEHCRQVFEVSSAVDVQRSRQPLTYHLNCCEPKVWKMTPPCDLGNGGVSADRASGAPSLSIA</sequence>
<evidence type="ECO:0000313" key="2">
    <source>
        <dbReference type="Proteomes" id="UP000314294"/>
    </source>
</evidence>
<accession>A0A4Z2JDT5</accession>
<gene>
    <name evidence="1" type="ORF">EYF80_001718</name>
</gene>
<comment type="caution">
    <text evidence="1">The sequence shown here is derived from an EMBL/GenBank/DDBJ whole genome shotgun (WGS) entry which is preliminary data.</text>
</comment>
<organism evidence="1 2">
    <name type="scientific">Liparis tanakae</name>
    <name type="common">Tanaka's snailfish</name>
    <dbReference type="NCBI Taxonomy" id="230148"/>
    <lineage>
        <taxon>Eukaryota</taxon>
        <taxon>Metazoa</taxon>
        <taxon>Chordata</taxon>
        <taxon>Craniata</taxon>
        <taxon>Vertebrata</taxon>
        <taxon>Euteleostomi</taxon>
        <taxon>Actinopterygii</taxon>
        <taxon>Neopterygii</taxon>
        <taxon>Teleostei</taxon>
        <taxon>Neoteleostei</taxon>
        <taxon>Acanthomorphata</taxon>
        <taxon>Eupercaria</taxon>
        <taxon>Perciformes</taxon>
        <taxon>Cottioidei</taxon>
        <taxon>Cottales</taxon>
        <taxon>Liparidae</taxon>
        <taxon>Liparis</taxon>
    </lineage>
</organism>
<dbReference type="Proteomes" id="UP000314294">
    <property type="component" value="Unassembled WGS sequence"/>
</dbReference>
<protein>
    <submittedName>
        <fullName evidence="1">Uncharacterized protein</fullName>
    </submittedName>
</protein>
<keyword evidence="2" id="KW-1185">Reference proteome</keyword>
<dbReference type="EMBL" id="SRLO01000007">
    <property type="protein sequence ID" value="TNN88137.1"/>
    <property type="molecule type" value="Genomic_DNA"/>
</dbReference>
<name>A0A4Z2JDT5_9TELE</name>